<evidence type="ECO:0000313" key="2">
    <source>
        <dbReference type="Proteomes" id="UP000792457"/>
    </source>
</evidence>
<reference evidence="1" key="1">
    <citation type="submission" date="2013-04" db="EMBL/GenBank/DDBJ databases">
        <authorList>
            <person name="Qu J."/>
            <person name="Murali S.C."/>
            <person name="Bandaranaike D."/>
            <person name="Bellair M."/>
            <person name="Blankenburg K."/>
            <person name="Chao H."/>
            <person name="Dinh H."/>
            <person name="Doddapaneni H."/>
            <person name="Downs B."/>
            <person name="Dugan-Rocha S."/>
            <person name="Elkadiri S."/>
            <person name="Gnanaolivu R.D."/>
            <person name="Hernandez B."/>
            <person name="Javaid M."/>
            <person name="Jayaseelan J.C."/>
            <person name="Lee S."/>
            <person name="Li M."/>
            <person name="Ming W."/>
            <person name="Munidasa M."/>
            <person name="Muniz J."/>
            <person name="Nguyen L."/>
            <person name="Ongeri F."/>
            <person name="Osuji N."/>
            <person name="Pu L.-L."/>
            <person name="Puazo M."/>
            <person name="Qu C."/>
            <person name="Quiroz J."/>
            <person name="Raj R."/>
            <person name="Weissenberger G."/>
            <person name="Xin Y."/>
            <person name="Zou X."/>
            <person name="Han Y."/>
            <person name="Richards S."/>
            <person name="Worley K."/>
            <person name="Muzny D."/>
            <person name="Gibbs R."/>
        </authorList>
    </citation>
    <scope>NUCLEOTIDE SEQUENCE</scope>
    <source>
        <strain evidence="1">Sampled in the wild</strain>
    </source>
</reference>
<organism evidence="1 2">
    <name type="scientific">Ladona fulva</name>
    <name type="common">Scarce chaser dragonfly</name>
    <name type="synonym">Libellula fulva</name>
    <dbReference type="NCBI Taxonomy" id="123851"/>
    <lineage>
        <taxon>Eukaryota</taxon>
        <taxon>Metazoa</taxon>
        <taxon>Ecdysozoa</taxon>
        <taxon>Arthropoda</taxon>
        <taxon>Hexapoda</taxon>
        <taxon>Insecta</taxon>
        <taxon>Pterygota</taxon>
        <taxon>Palaeoptera</taxon>
        <taxon>Odonata</taxon>
        <taxon>Epiprocta</taxon>
        <taxon>Anisoptera</taxon>
        <taxon>Libelluloidea</taxon>
        <taxon>Libellulidae</taxon>
        <taxon>Ladona</taxon>
    </lineage>
</organism>
<reference evidence="1" key="2">
    <citation type="submission" date="2017-10" db="EMBL/GenBank/DDBJ databases">
        <title>Ladona fulva Genome sequencing and assembly.</title>
        <authorList>
            <person name="Murali S."/>
            <person name="Richards S."/>
            <person name="Bandaranaike D."/>
            <person name="Bellair M."/>
            <person name="Blankenburg K."/>
            <person name="Chao H."/>
            <person name="Dinh H."/>
            <person name="Doddapaneni H."/>
            <person name="Dugan-Rocha S."/>
            <person name="Elkadiri S."/>
            <person name="Gnanaolivu R."/>
            <person name="Hernandez B."/>
            <person name="Skinner E."/>
            <person name="Javaid M."/>
            <person name="Lee S."/>
            <person name="Li M."/>
            <person name="Ming W."/>
            <person name="Munidasa M."/>
            <person name="Muniz J."/>
            <person name="Nguyen L."/>
            <person name="Hughes D."/>
            <person name="Osuji N."/>
            <person name="Pu L.-L."/>
            <person name="Puazo M."/>
            <person name="Qu C."/>
            <person name="Quiroz J."/>
            <person name="Raj R."/>
            <person name="Weissenberger G."/>
            <person name="Xin Y."/>
            <person name="Zou X."/>
            <person name="Han Y."/>
            <person name="Worley K."/>
            <person name="Muzny D."/>
            <person name="Gibbs R."/>
        </authorList>
    </citation>
    <scope>NUCLEOTIDE SEQUENCE</scope>
    <source>
        <strain evidence="1">Sampled in the wild</strain>
    </source>
</reference>
<evidence type="ECO:0000313" key="1">
    <source>
        <dbReference type="EMBL" id="KAG8231909.1"/>
    </source>
</evidence>
<name>A0A8K0KB49_LADFU</name>
<dbReference type="AlphaFoldDB" id="A0A8K0KB49"/>
<dbReference type="EMBL" id="KZ308583">
    <property type="protein sequence ID" value="KAG8231909.1"/>
    <property type="molecule type" value="Genomic_DNA"/>
</dbReference>
<gene>
    <name evidence="1" type="ORF">J437_LFUL011378</name>
</gene>
<keyword evidence="2" id="KW-1185">Reference proteome</keyword>
<proteinExistence type="predicted"/>
<sequence>MLVSPHRLINSLKSDRRSIQFHEALCPSSGIFLELCPNRYDTVSHALHISQPESSKEKSIVIYPALLTAAVTDPWLHFSNPPEILAIRRDGDILPNLVRLLISEGQKGRL</sequence>
<dbReference type="Proteomes" id="UP000792457">
    <property type="component" value="Unassembled WGS sequence"/>
</dbReference>
<accession>A0A8K0KB49</accession>
<comment type="caution">
    <text evidence="1">The sequence shown here is derived from an EMBL/GenBank/DDBJ whole genome shotgun (WGS) entry which is preliminary data.</text>
</comment>
<protein>
    <submittedName>
        <fullName evidence="1">Uncharacterized protein</fullName>
    </submittedName>
</protein>